<protein>
    <submittedName>
        <fullName evidence="1">Retrovirus-related Pol polyprotein from transposon RE2</fullName>
    </submittedName>
</protein>
<dbReference type="EMBL" id="QZWG01000011">
    <property type="protein sequence ID" value="RZB80747.1"/>
    <property type="molecule type" value="Genomic_DNA"/>
</dbReference>
<dbReference type="InterPro" id="IPR043502">
    <property type="entry name" value="DNA/RNA_pol_sf"/>
</dbReference>
<proteinExistence type="predicted"/>
<dbReference type="SUPFAM" id="SSF56672">
    <property type="entry name" value="DNA/RNA polymerases"/>
    <property type="match status" value="1"/>
</dbReference>
<sequence length="309" mass="34818">MISNFKPEISANTLLPNPTSYRRLIGRLIYLTNTRPDLCFSVHKLSQYLDSPHQSHYYAALHILRYVKGCPGKGLFFSSTNDLKLTAFSDSDWAACPDTKKSITGYCVFLGPSLISWKSKKQLTVSRSSSEAEYRALTDIACEVQWLQYLLIDIHHSASLPIYLYCDNQSAIKIAQNPTFHERTKHIEIDCHLIREKVQNGIIHLMPIASKDQLADIHTKALPFPSFSTLLSKLNMGEKYSSHPMLRAVKNRFRSADELGVFKMSHSGLQAVSNASEMFLCEQLLDSEILAGLAVAVIMDGSWTFLIEI</sequence>
<name>A0A445I3W3_GLYSO</name>
<dbReference type="PANTHER" id="PTHR11439:SF498">
    <property type="entry name" value="DNAK FAMILY PROTEIN"/>
    <property type="match status" value="1"/>
</dbReference>
<keyword evidence="2" id="KW-1185">Reference proteome</keyword>
<comment type="caution">
    <text evidence="1">The sequence shown here is derived from an EMBL/GenBank/DDBJ whole genome shotgun (WGS) entry which is preliminary data.</text>
</comment>
<evidence type="ECO:0000313" key="1">
    <source>
        <dbReference type="EMBL" id="RZB80747.1"/>
    </source>
</evidence>
<reference evidence="1 2" key="1">
    <citation type="submission" date="2018-09" db="EMBL/GenBank/DDBJ databases">
        <title>A high-quality reference genome of wild soybean provides a powerful tool to mine soybean genomes.</title>
        <authorList>
            <person name="Xie M."/>
            <person name="Chung C.Y.L."/>
            <person name="Li M.-W."/>
            <person name="Wong F.-L."/>
            <person name="Chan T.-F."/>
            <person name="Lam H.-M."/>
        </authorList>
    </citation>
    <scope>NUCLEOTIDE SEQUENCE [LARGE SCALE GENOMIC DNA]</scope>
    <source>
        <strain evidence="2">cv. W05</strain>
        <tissue evidence="1">Hypocotyl of etiolated seedlings</tissue>
    </source>
</reference>
<dbReference type="CDD" id="cd09272">
    <property type="entry name" value="RNase_HI_RT_Ty1"/>
    <property type="match status" value="1"/>
</dbReference>
<gene>
    <name evidence="1" type="ORF">D0Y65_030456</name>
</gene>
<dbReference type="PANTHER" id="PTHR11439">
    <property type="entry name" value="GAG-POL-RELATED RETROTRANSPOSON"/>
    <property type="match status" value="1"/>
</dbReference>
<dbReference type="AlphaFoldDB" id="A0A445I3W3"/>
<organism evidence="1 2">
    <name type="scientific">Glycine soja</name>
    <name type="common">Wild soybean</name>
    <dbReference type="NCBI Taxonomy" id="3848"/>
    <lineage>
        <taxon>Eukaryota</taxon>
        <taxon>Viridiplantae</taxon>
        <taxon>Streptophyta</taxon>
        <taxon>Embryophyta</taxon>
        <taxon>Tracheophyta</taxon>
        <taxon>Spermatophyta</taxon>
        <taxon>Magnoliopsida</taxon>
        <taxon>eudicotyledons</taxon>
        <taxon>Gunneridae</taxon>
        <taxon>Pentapetalae</taxon>
        <taxon>rosids</taxon>
        <taxon>fabids</taxon>
        <taxon>Fabales</taxon>
        <taxon>Fabaceae</taxon>
        <taxon>Papilionoideae</taxon>
        <taxon>50 kb inversion clade</taxon>
        <taxon>NPAAA clade</taxon>
        <taxon>indigoferoid/millettioid clade</taxon>
        <taxon>Phaseoleae</taxon>
        <taxon>Glycine</taxon>
        <taxon>Glycine subgen. Soja</taxon>
    </lineage>
</organism>
<evidence type="ECO:0000313" key="2">
    <source>
        <dbReference type="Proteomes" id="UP000289340"/>
    </source>
</evidence>
<dbReference type="Proteomes" id="UP000289340">
    <property type="component" value="Chromosome 11"/>
</dbReference>
<accession>A0A445I3W3</accession>